<reference evidence="4" key="1">
    <citation type="journal article" date="2022" name="J Environ Chem Eng">
        <title>Biodegradation of petroleum oil using a constructed nonpathogenic and heavy metal-tolerant bacterial consortium isolated from marine sponges.</title>
        <authorList>
            <person name="Dechsakulwatana C."/>
            <person name="Rungsihiranrut A."/>
            <person name="Muangchinda C."/>
            <person name="Ningthoujam R."/>
            <person name="Klankeo P."/>
            <person name="Pinyakong O."/>
        </authorList>
    </citation>
    <scope>NUCLEOTIDE SEQUENCE [LARGE SCALE GENOMIC DNA]</scope>
    <source>
        <strain evidence="4">MO2-4</strain>
    </source>
</reference>
<accession>A0ABU3ZX89</accession>
<protein>
    <submittedName>
        <fullName evidence="3">Spore coat protein U domain-containing protein</fullName>
    </submittedName>
</protein>
<organism evidence="3 4">
    <name type="scientific">Sphingobium naphthae</name>
    <dbReference type="NCBI Taxonomy" id="1886786"/>
    <lineage>
        <taxon>Bacteria</taxon>
        <taxon>Pseudomonadati</taxon>
        <taxon>Pseudomonadota</taxon>
        <taxon>Alphaproteobacteria</taxon>
        <taxon>Sphingomonadales</taxon>
        <taxon>Sphingomonadaceae</taxon>
        <taxon>Sphingobium</taxon>
    </lineage>
</organism>
<gene>
    <name evidence="3" type="ORF">O0R41_10890</name>
</gene>
<keyword evidence="4" id="KW-1185">Reference proteome</keyword>
<evidence type="ECO:0000313" key="4">
    <source>
        <dbReference type="Proteomes" id="UP001185984"/>
    </source>
</evidence>
<keyword evidence="1" id="KW-0732">Signal</keyword>
<dbReference type="InterPro" id="IPR007893">
    <property type="entry name" value="Spore_coat_U/FanG"/>
</dbReference>
<evidence type="ECO:0000256" key="1">
    <source>
        <dbReference type="SAM" id="SignalP"/>
    </source>
</evidence>
<keyword evidence="3" id="KW-0167">Capsid protein</keyword>
<dbReference type="PANTHER" id="PTHR37089">
    <property type="entry name" value="PROTEIN U-RELATED"/>
    <property type="match status" value="1"/>
</dbReference>
<dbReference type="SMART" id="SM00972">
    <property type="entry name" value="SCPU"/>
    <property type="match status" value="1"/>
</dbReference>
<dbReference type="Proteomes" id="UP001185984">
    <property type="component" value="Unassembled WGS sequence"/>
</dbReference>
<feature type="domain" description="Spore coat protein U/FanG" evidence="2">
    <location>
        <begin position="29"/>
        <end position="162"/>
    </location>
</feature>
<dbReference type="PANTHER" id="PTHR37089:SF4">
    <property type="entry name" value="EXPORTED PROTEIN"/>
    <property type="match status" value="1"/>
</dbReference>
<name>A0ABU3ZX89_9SPHN</name>
<evidence type="ECO:0000259" key="2">
    <source>
        <dbReference type="Pfam" id="PF05229"/>
    </source>
</evidence>
<feature type="signal peptide" evidence="1">
    <location>
        <begin position="1"/>
        <end position="24"/>
    </location>
</feature>
<proteinExistence type="predicted"/>
<dbReference type="RefSeq" id="WP_317516899.1">
    <property type="nucleotide sequence ID" value="NZ_JAPTHD010000003.1"/>
</dbReference>
<dbReference type="Pfam" id="PF05229">
    <property type="entry name" value="SCPU"/>
    <property type="match status" value="1"/>
</dbReference>
<comment type="caution">
    <text evidence="3">The sequence shown here is derived from an EMBL/GenBank/DDBJ whole genome shotgun (WGS) entry which is preliminary data.</text>
</comment>
<dbReference type="EMBL" id="JAPTHD010000003">
    <property type="protein sequence ID" value="MDV5824104.1"/>
    <property type="molecule type" value="Genomic_DNA"/>
</dbReference>
<dbReference type="InterPro" id="IPR053167">
    <property type="entry name" value="Spore_coat_component"/>
</dbReference>
<feature type="chain" id="PRO_5046825899" evidence="1">
    <location>
        <begin position="25"/>
        <end position="166"/>
    </location>
</feature>
<keyword evidence="3" id="KW-0946">Virion</keyword>
<sequence length="166" mass="16904">MRLARYSMLLLLVAAANAHSVAQAATVQDQFEVRVTIEPTCTVTAGTASDIDLGSQPATGTDVTGSNTISVTCSDTTPYTVGLEPSNAATDGAGVMTGTTGDEVPYQLYSATDVIWGNTAVVGDEGNGVAGTGTGSPVTHQVTAIAPSMNFTPGDYADTVTVYVNY</sequence>
<evidence type="ECO:0000313" key="3">
    <source>
        <dbReference type="EMBL" id="MDV5824104.1"/>
    </source>
</evidence>